<dbReference type="InterPro" id="IPR050483">
    <property type="entry name" value="CoA-transferase_III_domain"/>
</dbReference>
<dbReference type="InterPro" id="IPR003673">
    <property type="entry name" value="CoA-Trfase_fam_III"/>
</dbReference>
<evidence type="ECO:0000313" key="3">
    <source>
        <dbReference type="Proteomes" id="UP000644115"/>
    </source>
</evidence>
<dbReference type="SUPFAM" id="SSF89796">
    <property type="entry name" value="CoA-transferase family III (CaiB/BaiF)"/>
    <property type="match status" value="1"/>
</dbReference>
<keyword evidence="3" id="KW-1185">Reference proteome</keyword>
<dbReference type="Pfam" id="PF02515">
    <property type="entry name" value="CoA_transf_3"/>
    <property type="match status" value="1"/>
</dbReference>
<dbReference type="PANTHER" id="PTHR48207:SF3">
    <property type="entry name" value="SUCCINATE--HYDROXYMETHYLGLUTARATE COA-TRANSFERASE"/>
    <property type="match status" value="1"/>
</dbReference>
<evidence type="ECO:0000256" key="1">
    <source>
        <dbReference type="ARBA" id="ARBA00022679"/>
    </source>
</evidence>
<gene>
    <name evidence="2" type="ORF">H8876_07510</name>
</gene>
<reference evidence="2" key="1">
    <citation type="submission" date="2020-08" db="EMBL/GenBank/DDBJ databases">
        <authorList>
            <person name="Liu C."/>
            <person name="Sun Q."/>
        </authorList>
    </citation>
    <scope>NUCLEOTIDE SEQUENCE</scope>
    <source>
        <strain evidence="2">BX16</strain>
    </source>
</reference>
<dbReference type="InterPro" id="IPR023606">
    <property type="entry name" value="CoA-Trfase_III_dom_1_sf"/>
</dbReference>
<evidence type="ECO:0000313" key="2">
    <source>
        <dbReference type="EMBL" id="MBC5999842.1"/>
    </source>
</evidence>
<comment type="caution">
    <text evidence="2">The sequence shown here is derived from an EMBL/GenBank/DDBJ whole genome shotgun (WGS) entry which is preliminary data.</text>
</comment>
<protein>
    <submittedName>
        <fullName evidence="2">CoA transferase</fullName>
    </submittedName>
</protein>
<dbReference type="GO" id="GO:0008410">
    <property type="term" value="F:CoA-transferase activity"/>
    <property type="evidence" value="ECO:0007669"/>
    <property type="project" value="TreeGrafter"/>
</dbReference>
<dbReference type="RefSeq" id="WP_249287222.1">
    <property type="nucleotide sequence ID" value="NZ_JACRWC010000098.1"/>
</dbReference>
<proteinExistence type="predicted"/>
<keyword evidence="1 2" id="KW-0808">Transferase</keyword>
<dbReference type="Proteomes" id="UP000644115">
    <property type="component" value="Unassembled WGS sequence"/>
</dbReference>
<dbReference type="EMBL" id="JACRWC010000098">
    <property type="protein sequence ID" value="MBC5999842.1"/>
    <property type="molecule type" value="Genomic_DNA"/>
</dbReference>
<dbReference type="PANTHER" id="PTHR48207">
    <property type="entry name" value="SUCCINATE--HYDROXYMETHYLGLUTARATE COA-TRANSFERASE"/>
    <property type="match status" value="1"/>
</dbReference>
<name>A0A923SM63_9FIRM</name>
<dbReference type="Gene3D" id="3.40.50.10540">
    <property type="entry name" value="Crotonobetainyl-coa:carnitine coa-transferase, domain 1"/>
    <property type="match status" value="1"/>
</dbReference>
<dbReference type="AlphaFoldDB" id="A0A923SM63"/>
<accession>A0A923SM63</accession>
<sequence length="398" mass="44044">MTDCKKPLQGLKVLDFTRVYSGPYCTMMMGDLGADIIKVERKGVGDDTHYFGPMKNDESGYFTYFNRNKKSLSLDLKAPESIEIIKELAEWADIVVENFSPGVMDRLGIGYEDLKERNPKIIYGSISGFGQTGPYRKKPAYDIVCQAMGGFMALTGEKDGKPYKVGPSVADALAGIHMAFAIMAAVHHREETGEGQFIDVAMMDTAFSVLENFVVTKTLTGEAPTRNGNANLGSAPFNTFRTKDGYVAIACANNGLFTKLAKAIDREDLLDVPEYAENNLRKEHEDTLNPEIEKWTMERTAEEAVEILDAAKVPVGPILGIDDLVKDPQLKARNMLVDIDHPVLGKAAYPGNPLKFSETSDLCFNPAPLLGQHNEYILKEILGLDEDKIQQLKEKEIF</sequence>
<dbReference type="InterPro" id="IPR044855">
    <property type="entry name" value="CoA-Trfase_III_dom3_sf"/>
</dbReference>
<organism evidence="2 3">
    <name type="scientific">Lentihominibacter faecis</name>
    <dbReference type="NCBI Taxonomy" id="2764712"/>
    <lineage>
        <taxon>Bacteria</taxon>
        <taxon>Bacillati</taxon>
        <taxon>Bacillota</taxon>
        <taxon>Clostridia</taxon>
        <taxon>Peptostreptococcales</taxon>
        <taxon>Anaerovoracaceae</taxon>
        <taxon>Lentihominibacter</taxon>
    </lineage>
</organism>
<dbReference type="Gene3D" id="3.30.1540.10">
    <property type="entry name" value="formyl-coa transferase, domain 3"/>
    <property type="match status" value="1"/>
</dbReference>